<evidence type="ECO:0000313" key="4">
    <source>
        <dbReference type="Proteomes" id="UP000286746"/>
    </source>
</evidence>
<dbReference type="AlphaFoldDB" id="A0A401W4X0"/>
<evidence type="ECO:0000256" key="1">
    <source>
        <dbReference type="SAM" id="MobiDB-lite"/>
    </source>
</evidence>
<feature type="transmembrane region" description="Helical" evidence="2">
    <location>
        <begin position="86"/>
        <end position="106"/>
    </location>
</feature>
<keyword evidence="2" id="KW-0472">Membrane</keyword>
<sequence length="274" mass="28728">MGRGKGGRGGRTGPNPEPSPIPSRVIRYATPALGATVLYVAVLSGTVLSATALRVPASDVLALGVAALRMTALSVIGLGMADLRMAVVVVMAVVVGMADMADMAVLSMPPRCAAFLYPAFLPPAFRRSPYPRATFRGLCRVLALMLAPAVRRSLMISRLVFGGLLRRSEPSPIATAAARRAVIGCRGGRSVHGLPRLERLSIVFALPQFGMCPQFPRSASEYLIDQGCPGNTLHSGHTSRSSGTACGLLLRSVPPGPAHRTITWKSGRGGPLCH</sequence>
<name>A0A401W4X0_STREY</name>
<keyword evidence="2" id="KW-0812">Transmembrane</keyword>
<organism evidence="3 4">
    <name type="scientific">Streptomyces paromomycinus</name>
    <name type="common">Streptomyces rimosus subsp. paromomycinus</name>
    <dbReference type="NCBI Taxonomy" id="92743"/>
    <lineage>
        <taxon>Bacteria</taxon>
        <taxon>Bacillati</taxon>
        <taxon>Actinomycetota</taxon>
        <taxon>Actinomycetes</taxon>
        <taxon>Kitasatosporales</taxon>
        <taxon>Streptomycetaceae</taxon>
        <taxon>Streptomyces</taxon>
    </lineage>
</organism>
<reference evidence="3 4" key="1">
    <citation type="submission" date="2018-11" db="EMBL/GenBank/DDBJ databases">
        <title>Whole genome sequence of Streptomyces paromomycinus NBRC 15454(T).</title>
        <authorList>
            <person name="Komaki H."/>
            <person name="Tamura T."/>
        </authorList>
    </citation>
    <scope>NUCLEOTIDE SEQUENCE [LARGE SCALE GENOMIC DNA]</scope>
    <source>
        <strain evidence="3 4">NBRC 15454</strain>
    </source>
</reference>
<evidence type="ECO:0000313" key="3">
    <source>
        <dbReference type="EMBL" id="GCD44368.1"/>
    </source>
</evidence>
<gene>
    <name evidence="3" type="ORF">GKJPGBOP_04064</name>
</gene>
<feature type="region of interest" description="Disordered" evidence="1">
    <location>
        <begin position="1"/>
        <end position="22"/>
    </location>
</feature>
<dbReference type="EMBL" id="BHZD01000001">
    <property type="protein sequence ID" value="GCD44368.1"/>
    <property type="molecule type" value="Genomic_DNA"/>
</dbReference>
<protein>
    <submittedName>
        <fullName evidence="3">Uncharacterized protein</fullName>
    </submittedName>
</protein>
<comment type="caution">
    <text evidence="3">The sequence shown here is derived from an EMBL/GenBank/DDBJ whole genome shotgun (WGS) entry which is preliminary data.</text>
</comment>
<dbReference type="Proteomes" id="UP000286746">
    <property type="component" value="Unassembled WGS sequence"/>
</dbReference>
<keyword evidence="2" id="KW-1133">Transmembrane helix</keyword>
<keyword evidence="4" id="KW-1185">Reference proteome</keyword>
<feature type="transmembrane region" description="Helical" evidence="2">
    <location>
        <begin position="60"/>
        <end position="80"/>
    </location>
</feature>
<accession>A0A401W4X0</accession>
<evidence type="ECO:0000256" key="2">
    <source>
        <dbReference type="SAM" id="Phobius"/>
    </source>
</evidence>
<feature type="transmembrane region" description="Helical" evidence="2">
    <location>
        <begin position="32"/>
        <end position="53"/>
    </location>
</feature>
<proteinExistence type="predicted"/>